<dbReference type="SUPFAM" id="SSF81383">
    <property type="entry name" value="F-box domain"/>
    <property type="match status" value="1"/>
</dbReference>
<keyword evidence="3" id="KW-1185">Reference proteome</keyword>
<sequence length="440" mass="49064">MHMDALPDELLREVFVHLRHDQKNTLSACSLVSRAWSHPAQKTLFHNVRLGPQNMCLPRTDTPDTVPMHAVGTVLDYEAFVPFIQARPGLANAVKELCIEGRIISLIISGSRSLDKDALPAFQISLDTVMTIAEALPALQRLSLWGFVMDTHPQLPHVSISLNVLELNTIGFLTTSHIFDMFKFLRPAAIRVHRCFWKAASTRLSADTDLRNVVAESWYLHDMQIGLSQRYVGELARLLLHTPFTMCVRSLSVKVGTVPTLPPLVALLEACGPNLHTFKIDLQNLAKPTQQFNDSADRRAVRQRELADAFHGFDLSRWASLRRLDFTFAAALRLETDKQSALRVQLVETVLSTMPVSVVEVRLGLCVVQPDDDESRPDAMCGSLLERLNGLLGRLKHLQRVVVAITGMYAATENEDYGVVRVVQDGLPAILPVLHVTRLA</sequence>
<proteinExistence type="predicted"/>
<dbReference type="InterPro" id="IPR032675">
    <property type="entry name" value="LRR_dom_sf"/>
</dbReference>
<dbReference type="AlphaFoldDB" id="A0A0C3S9T8"/>
<feature type="domain" description="F-box" evidence="1">
    <location>
        <begin position="4"/>
        <end position="48"/>
    </location>
</feature>
<evidence type="ECO:0000259" key="1">
    <source>
        <dbReference type="Pfam" id="PF12937"/>
    </source>
</evidence>
<dbReference type="Proteomes" id="UP000053257">
    <property type="component" value="Unassembled WGS sequence"/>
</dbReference>
<dbReference type="Pfam" id="PF12937">
    <property type="entry name" value="F-box-like"/>
    <property type="match status" value="1"/>
</dbReference>
<dbReference type="InterPro" id="IPR036047">
    <property type="entry name" value="F-box-like_dom_sf"/>
</dbReference>
<reference evidence="2 3" key="1">
    <citation type="journal article" date="2014" name="PLoS Genet.">
        <title>Analysis of the Phlebiopsis gigantea genome, transcriptome and secretome provides insight into its pioneer colonization strategies of wood.</title>
        <authorList>
            <person name="Hori C."/>
            <person name="Ishida T."/>
            <person name="Igarashi K."/>
            <person name="Samejima M."/>
            <person name="Suzuki H."/>
            <person name="Master E."/>
            <person name="Ferreira P."/>
            <person name="Ruiz-Duenas F.J."/>
            <person name="Held B."/>
            <person name="Canessa P."/>
            <person name="Larrondo L.F."/>
            <person name="Schmoll M."/>
            <person name="Druzhinina I.S."/>
            <person name="Kubicek C.P."/>
            <person name="Gaskell J.A."/>
            <person name="Kersten P."/>
            <person name="St John F."/>
            <person name="Glasner J."/>
            <person name="Sabat G."/>
            <person name="Splinter BonDurant S."/>
            <person name="Syed K."/>
            <person name="Yadav J."/>
            <person name="Mgbeahuruike A.C."/>
            <person name="Kovalchuk A."/>
            <person name="Asiegbu F.O."/>
            <person name="Lackner G."/>
            <person name="Hoffmeister D."/>
            <person name="Rencoret J."/>
            <person name="Gutierrez A."/>
            <person name="Sun H."/>
            <person name="Lindquist E."/>
            <person name="Barry K."/>
            <person name="Riley R."/>
            <person name="Grigoriev I.V."/>
            <person name="Henrissat B."/>
            <person name="Kues U."/>
            <person name="Berka R.M."/>
            <person name="Martinez A.T."/>
            <person name="Covert S.F."/>
            <person name="Blanchette R.A."/>
            <person name="Cullen D."/>
        </authorList>
    </citation>
    <scope>NUCLEOTIDE SEQUENCE [LARGE SCALE GENOMIC DNA]</scope>
    <source>
        <strain evidence="2 3">11061_1 CR5-6</strain>
    </source>
</reference>
<protein>
    <recommendedName>
        <fullName evidence="1">F-box domain-containing protein</fullName>
    </recommendedName>
</protein>
<dbReference type="OrthoDB" id="3022813at2759"/>
<evidence type="ECO:0000313" key="2">
    <source>
        <dbReference type="EMBL" id="KIP06465.1"/>
    </source>
</evidence>
<gene>
    <name evidence="2" type="ORF">PHLGIDRAFT_459419</name>
</gene>
<dbReference type="HOGENOM" id="CLU_622734_0_0_1"/>
<evidence type="ECO:0000313" key="3">
    <source>
        <dbReference type="Proteomes" id="UP000053257"/>
    </source>
</evidence>
<dbReference type="InterPro" id="IPR001810">
    <property type="entry name" value="F-box_dom"/>
</dbReference>
<organism evidence="2 3">
    <name type="scientific">Phlebiopsis gigantea (strain 11061_1 CR5-6)</name>
    <name type="common">White-rot fungus</name>
    <name type="synonym">Peniophora gigantea</name>
    <dbReference type="NCBI Taxonomy" id="745531"/>
    <lineage>
        <taxon>Eukaryota</taxon>
        <taxon>Fungi</taxon>
        <taxon>Dikarya</taxon>
        <taxon>Basidiomycota</taxon>
        <taxon>Agaricomycotina</taxon>
        <taxon>Agaricomycetes</taxon>
        <taxon>Polyporales</taxon>
        <taxon>Phanerochaetaceae</taxon>
        <taxon>Phlebiopsis</taxon>
    </lineage>
</organism>
<dbReference type="EMBL" id="KN840517">
    <property type="protein sequence ID" value="KIP06465.1"/>
    <property type="molecule type" value="Genomic_DNA"/>
</dbReference>
<dbReference type="Gene3D" id="3.80.10.10">
    <property type="entry name" value="Ribonuclease Inhibitor"/>
    <property type="match status" value="1"/>
</dbReference>
<accession>A0A0C3S9T8</accession>
<name>A0A0C3S9T8_PHLG1</name>